<evidence type="ECO:0000256" key="1">
    <source>
        <dbReference type="ARBA" id="ARBA00022737"/>
    </source>
</evidence>
<dbReference type="PRINTS" id="PR00399">
    <property type="entry name" value="SYNAPTOTAGMN"/>
</dbReference>
<evidence type="ECO:0000256" key="2">
    <source>
        <dbReference type="SAM" id="Phobius"/>
    </source>
</evidence>
<dbReference type="SUPFAM" id="SSF49562">
    <property type="entry name" value="C2 domain (Calcium/lipid-binding domain, CaLB)"/>
    <property type="match status" value="2"/>
</dbReference>
<proteinExistence type="predicted"/>
<evidence type="ECO:0000313" key="4">
    <source>
        <dbReference type="EMBL" id="KZC13960.1"/>
    </source>
</evidence>
<dbReference type="GO" id="GO:0005544">
    <property type="term" value="F:calcium-dependent phospholipid binding"/>
    <property type="evidence" value="ECO:0007669"/>
    <property type="project" value="TreeGrafter"/>
</dbReference>
<keyword evidence="5" id="KW-1185">Reference proteome</keyword>
<dbReference type="OrthoDB" id="67700at2759"/>
<name>A0A154PS74_DUFNO</name>
<sequence>MDVHDIGIVAVLGSVGAATGAISAVLVYSICVRRRRSLNWHVYLKFEKDLLNRAEEAVRSSKEVFVGLGSNVSLNRENKTSKSNDNQSDVEWQSNYILDSIASDSPKRVLQYLSESEDISSPINTFAPPLPEGTVAASEKRMVIVKPSRSIINSCSRLNSSETETTSSYKLSSSTSVSSSDEIRGELQIGLIYDANAGILTVRLVEAHDLHARELSGTVDPYAKVRLLPDWSNVWQTRIHRRTLNPVFDEDFVFEVMPDSTLAGRILEILLYDFDAFSRHHCLGYIQLPLSSVIDLLDTTPTFITKPILRYSTDSGLKLPSLGELMVSLSYQPAAEKLTVIIVRAKNLPSINDSTNANLYVKVKIIQDGKSIKKKKSNIQRETISPVWNDILSFDINSEVLSKCIIEFIILRANGELLAKCEVSGKYQKELFYRVLSGKGASAQWLPLSEPEIYYGDFMELKD</sequence>
<feature type="domain" description="C2" evidence="3">
    <location>
        <begin position="183"/>
        <end position="303"/>
    </location>
</feature>
<dbReference type="InterPro" id="IPR001565">
    <property type="entry name" value="Synaptotagmin"/>
</dbReference>
<evidence type="ECO:0000313" key="5">
    <source>
        <dbReference type="Proteomes" id="UP000076502"/>
    </source>
</evidence>
<feature type="transmembrane region" description="Helical" evidence="2">
    <location>
        <begin position="6"/>
        <end position="31"/>
    </location>
</feature>
<keyword evidence="1" id="KW-0677">Repeat</keyword>
<feature type="domain" description="C2" evidence="3">
    <location>
        <begin position="321"/>
        <end position="446"/>
    </location>
</feature>
<dbReference type="GO" id="GO:0000149">
    <property type="term" value="F:SNARE binding"/>
    <property type="evidence" value="ECO:0007669"/>
    <property type="project" value="TreeGrafter"/>
</dbReference>
<dbReference type="Gene3D" id="2.60.40.150">
    <property type="entry name" value="C2 domain"/>
    <property type="match status" value="2"/>
</dbReference>
<reference evidence="4 5" key="1">
    <citation type="submission" date="2015-07" db="EMBL/GenBank/DDBJ databases">
        <title>The genome of Dufourea novaeangliae.</title>
        <authorList>
            <person name="Pan H."/>
            <person name="Kapheim K."/>
        </authorList>
    </citation>
    <scope>NUCLEOTIDE SEQUENCE [LARGE SCALE GENOMIC DNA]</scope>
    <source>
        <strain evidence="4">0120121106</strain>
        <tissue evidence="4">Whole body</tissue>
    </source>
</reference>
<keyword evidence="2" id="KW-0812">Transmembrane</keyword>
<dbReference type="GO" id="GO:0048791">
    <property type="term" value="P:calcium ion-regulated exocytosis of neurotransmitter"/>
    <property type="evidence" value="ECO:0007669"/>
    <property type="project" value="TreeGrafter"/>
</dbReference>
<dbReference type="PROSITE" id="PS50004">
    <property type="entry name" value="C2"/>
    <property type="match status" value="2"/>
</dbReference>
<keyword evidence="2" id="KW-1133">Transmembrane helix</keyword>
<dbReference type="Pfam" id="PF00168">
    <property type="entry name" value="C2"/>
    <property type="match status" value="2"/>
</dbReference>
<protein>
    <submittedName>
        <fullName evidence="4">Synaptotagmin-9</fullName>
    </submittedName>
</protein>
<accession>A0A154PS74</accession>
<dbReference type="InterPro" id="IPR035892">
    <property type="entry name" value="C2_domain_sf"/>
</dbReference>
<dbReference type="GO" id="GO:0030672">
    <property type="term" value="C:synaptic vesicle membrane"/>
    <property type="evidence" value="ECO:0007669"/>
    <property type="project" value="TreeGrafter"/>
</dbReference>
<evidence type="ECO:0000259" key="3">
    <source>
        <dbReference type="PROSITE" id="PS50004"/>
    </source>
</evidence>
<dbReference type="GO" id="GO:0030276">
    <property type="term" value="F:clathrin binding"/>
    <property type="evidence" value="ECO:0007669"/>
    <property type="project" value="TreeGrafter"/>
</dbReference>
<dbReference type="GO" id="GO:0031045">
    <property type="term" value="C:dense core granule"/>
    <property type="evidence" value="ECO:0007669"/>
    <property type="project" value="TreeGrafter"/>
</dbReference>
<dbReference type="AlphaFoldDB" id="A0A154PS74"/>
<dbReference type="GO" id="GO:0005886">
    <property type="term" value="C:plasma membrane"/>
    <property type="evidence" value="ECO:0007669"/>
    <property type="project" value="TreeGrafter"/>
</dbReference>
<keyword evidence="2" id="KW-0472">Membrane</keyword>
<dbReference type="PRINTS" id="PR00360">
    <property type="entry name" value="C2DOMAIN"/>
</dbReference>
<organism evidence="4 5">
    <name type="scientific">Dufourea novaeangliae</name>
    <name type="common">Sweat bee</name>
    <dbReference type="NCBI Taxonomy" id="178035"/>
    <lineage>
        <taxon>Eukaryota</taxon>
        <taxon>Metazoa</taxon>
        <taxon>Ecdysozoa</taxon>
        <taxon>Arthropoda</taxon>
        <taxon>Hexapoda</taxon>
        <taxon>Insecta</taxon>
        <taxon>Pterygota</taxon>
        <taxon>Neoptera</taxon>
        <taxon>Endopterygota</taxon>
        <taxon>Hymenoptera</taxon>
        <taxon>Apocrita</taxon>
        <taxon>Aculeata</taxon>
        <taxon>Apoidea</taxon>
        <taxon>Anthophila</taxon>
        <taxon>Halictidae</taxon>
        <taxon>Rophitinae</taxon>
        <taxon>Dufourea</taxon>
    </lineage>
</organism>
<dbReference type="STRING" id="178035.A0A154PS74"/>
<dbReference type="SMART" id="SM00239">
    <property type="entry name" value="C2"/>
    <property type="match status" value="2"/>
</dbReference>
<dbReference type="GO" id="GO:0030424">
    <property type="term" value="C:axon"/>
    <property type="evidence" value="ECO:0007669"/>
    <property type="project" value="TreeGrafter"/>
</dbReference>
<gene>
    <name evidence="4" type="ORF">WN55_06194</name>
</gene>
<dbReference type="InterPro" id="IPR000008">
    <property type="entry name" value="C2_dom"/>
</dbReference>
<dbReference type="Proteomes" id="UP000076502">
    <property type="component" value="Unassembled WGS sequence"/>
</dbReference>
<dbReference type="GO" id="GO:0048488">
    <property type="term" value="P:synaptic vesicle endocytosis"/>
    <property type="evidence" value="ECO:0007669"/>
    <property type="project" value="TreeGrafter"/>
</dbReference>
<dbReference type="PANTHER" id="PTHR10024:SF373">
    <property type="entry name" value="MIP05618P"/>
    <property type="match status" value="1"/>
</dbReference>
<dbReference type="GO" id="GO:0005509">
    <property type="term" value="F:calcium ion binding"/>
    <property type="evidence" value="ECO:0007669"/>
    <property type="project" value="TreeGrafter"/>
</dbReference>
<dbReference type="PANTHER" id="PTHR10024">
    <property type="entry name" value="SYNAPTOTAGMIN"/>
    <property type="match status" value="1"/>
</dbReference>
<dbReference type="GO" id="GO:0001786">
    <property type="term" value="F:phosphatidylserine binding"/>
    <property type="evidence" value="ECO:0007669"/>
    <property type="project" value="TreeGrafter"/>
</dbReference>
<dbReference type="EMBL" id="KQ435027">
    <property type="protein sequence ID" value="KZC13960.1"/>
    <property type="molecule type" value="Genomic_DNA"/>
</dbReference>